<feature type="region of interest" description="Disordered" evidence="1">
    <location>
        <begin position="304"/>
        <end position="352"/>
    </location>
</feature>
<protein>
    <submittedName>
        <fullName evidence="3">ENTH domain-containing protein</fullName>
    </submittedName>
</protein>
<sequence length="352" mass="41119">MDVVSVSVNSIPLLAKSSRISRALQNALALLREKETIIYLIDLFRMKQTSNFFIGELYEKCRNSAINSLDKEGKFNENKQTVTTIKELLMKRGFVYHCREQHHILEKDSKDCTFYNSYLDMYYYPGKGIDQYVDNVIEQENYQRMLKQFEIENSEHEDPNFPQQVVGSEDEHYNEPSSSTRDEHFGDLQNYPQLYSGQNTEWSNQLNEPGHPSSSQGPWNQPFDSNEQYPSSHVHWPNSSSYDPYNQHNTSIQQDRTWNWINNPSSSTHGEHFGGPYSFHQIQSGQGQNTTWGYPLHHPGYPPFPHPHDLHQIQSDQSQNTMSGDHLNDPVNQPSFQDPFNQQNPRDWNRFH</sequence>
<feature type="region of interest" description="Disordered" evidence="1">
    <location>
        <begin position="154"/>
        <end position="249"/>
    </location>
</feature>
<feature type="compositionally biased region" description="Polar residues" evidence="1">
    <location>
        <begin position="330"/>
        <end position="346"/>
    </location>
</feature>
<feature type="compositionally biased region" description="Polar residues" evidence="1">
    <location>
        <begin position="190"/>
        <end position="249"/>
    </location>
</feature>
<proteinExistence type="predicted"/>
<evidence type="ECO:0000313" key="2">
    <source>
        <dbReference type="Proteomes" id="UP000887560"/>
    </source>
</evidence>
<evidence type="ECO:0000256" key="1">
    <source>
        <dbReference type="SAM" id="MobiDB-lite"/>
    </source>
</evidence>
<dbReference type="Proteomes" id="UP000887560">
    <property type="component" value="Unplaced"/>
</dbReference>
<dbReference type="AlphaFoldDB" id="A0A915P9Y6"/>
<name>A0A915P9Y6_9BILA</name>
<feature type="compositionally biased region" description="Basic and acidic residues" evidence="1">
    <location>
        <begin position="169"/>
        <end position="186"/>
    </location>
</feature>
<reference evidence="3" key="1">
    <citation type="submission" date="2022-11" db="UniProtKB">
        <authorList>
            <consortium name="WormBaseParasite"/>
        </authorList>
    </citation>
    <scope>IDENTIFICATION</scope>
</reference>
<accession>A0A915P9Y6</accession>
<organism evidence="2 3">
    <name type="scientific">Meloidogyne floridensis</name>
    <dbReference type="NCBI Taxonomy" id="298350"/>
    <lineage>
        <taxon>Eukaryota</taxon>
        <taxon>Metazoa</taxon>
        <taxon>Ecdysozoa</taxon>
        <taxon>Nematoda</taxon>
        <taxon>Chromadorea</taxon>
        <taxon>Rhabditida</taxon>
        <taxon>Tylenchina</taxon>
        <taxon>Tylenchomorpha</taxon>
        <taxon>Tylenchoidea</taxon>
        <taxon>Meloidogynidae</taxon>
        <taxon>Meloidogyninae</taxon>
        <taxon>Meloidogyne</taxon>
    </lineage>
</organism>
<keyword evidence="2" id="KW-1185">Reference proteome</keyword>
<feature type="compositionally biased region" description="Polar residues" evidence="1">
    <location>
        <begin position="312"/>
        <end position="323"/>
    </location>
</feature>
<dbReference type="WBParaSite" id="scf7180000424668.g13721">
    <property type="protein sequence ID" value="scf7180000424668.g13721"/>
    <property type="gene ID" value="scf7180000424668.g13721"/>
</dbReference>
<evidence type="ECO:0000313" key="3">
    <source>
        <dbReference type="WBParaSite" id="scf7180000424668.g13721"/>
    </source>
</evidence>